<sequence length="54" mass="6268">MRGKFISGMMLGVAAGMMLSPQIDKKTKRKIKRSGKNMMNMAEDMYDNVRYFMK</sequence>
<keyword evidence="1" id="KW-0812">Transmembrane</keyword>
<organism evidence="2 3">
    <name type="scientific">Clostridium oceanicum</name>
    <dbReference type="NCBI Taxonomy" id="1543"/>
    <lineage>
        <taxon>Bacteria</taxon>
        <taxon>Bacillati</taxon>
        <taxon>Bacillota</taxon>
        <taxon>Clostridia</taxon>
        <taxon>Eubacteriales</taxon>
        <taxon>Clostridiaceae</taxon>
        <taxon>Clostridium</taxon>
    </lineage>
</organism>
<gene>
    <name evidence="2" type="ORF">GCM10008906_30970</name>
</gene>
<evidence type="ECO:0000256" key="1">
    <source>
        <dbReference type="SAM" id="Phobius"/>
    </source>
</evidence>
<keyword evidence="3" id="KW-1185">Reference proteome</keyword>
<dbReference type="Proteomes" id="UP001501510">
    <property type="component" value="Unassembled WGS sequence"/>
</dbReference>
<evidence type="ECO:0000313" key="3">
    <source>
        <dbReference type="Proteomes" id="UP001501510"/>
    </source>
</evidence>
<comment type="caution">
    <text evidence="2">The sequence shown here is derived from an EMBL/GenBank/DDBJ whole genome shotgun (WGS) entry which is preliminary data.</text>
</comment>
<accession>A0ABP3V1Y9</accession>
<proteinExistence type="predicted"/>
<evidence type="ECO:0000313" key="2">
    <source>
        <dbReference type="EMBL" id="GAA0745086.1"/>
    </source>
</evidence>
<dbReference type="EMBL" id="BAAACG010000013">
    <property type="protein sequence ID" value="GAA0745086.1"/>
    <property type="molecule type" value="Genomic_DNA"/>
</dbReference>
<name>A0ABP3V1Y9_9CLOT</name>
<reference evidence="3" key="1">
    <citation type="journal article" date="2019" name="Int. J. Syst. Evol. Microbiol.">
        <title>The Global Catalogue of Microorganisms (GCM) 10K type strain sequencing project: providing services to taxonomists for standard genome sequencing and annotation.</title>
        <authorList>
            <consortium name="The Broad Institute Genomics Platform"/>
            <consortium name="The Broad Institute Genome Sequencing Center for Infectious Disease"/>
            <person name="Wu L."/>
            <person name="Ma J."/>
        </authorList>
    </citation>
    <scope>NUCLEOTIDE SEQUENCE [LARGE SCALE GENOMIC DNA]</scope>
    <source>
        <strain evidence="3">JCM 1407</strain>
    </source>
</reference>
<feature type="transmembrane region" description="Helical" evidence="1">
    <location>
        <begin position="6"/>
        <end position="23"/>
    </location>
</feature>
<protein>
    <recommendedName>
        <fullName evidence="4">YtxH-like protein</fullName>
    </recommendedName>
</protein>
<dbReference type="RefSeq" id="WP_343762969.1">
    <property type="nucleotide sequence ID" value="NZ_BAAACG010000013.1"/>
</dbReference>
<evidence type="ECO:0008006" key="4">
    <source>
        <dbReference type="Google" id="ProtNLM"/>
    </source>
</evidence>
<keyword evidence="1" id="KW-0472">Membrane</keyword>
<keyword evidence="1" id="KW-1133">Transmembrane helix</keyword>